<dbReference type="InterPro" id="IPR015421">
    <property type="entry name" value="PyrdxlP-dep_Trfase_major"/>
</dbReference>
<keyword evidence="10" id="KW-1185">Reference proteome</keyword>
<dbReference type="SUPFAM" id="SSF46785">
    <property type="entry name" value="Winged helix' DNA-binding domain"/>
    <property type="match status" value="1"/>
</dbReference>
<dbReference type="InterPro" id="IPR000524">
    <property type="entry name" value="Tscrpt_reg_HTH_GntR"/>
</dbReference>
<dbReference type="GO" id="GO:0030170">
    <property type="term" value="F:pyridoxal phosphate binding"/>
    <property type="evidence" value="ECO:0007669"/>
    <property type="project" value="InterPro"/>
</dbReference>
<dbReference type="GO" id="GO:0003700">
    <property type="term" value="F:DNA-binding transcription factor activity"/>
    <property type="evidence" value="ECO:0007669"/>
    <property type="project" value="InterPro"/>
</dbReference>
<dbReference type="Gene3D" id="3.90.1150.10">
    <property type="entry name" value="Aspartate Aminotransferase, domain 1"/>
    <property type="match status" value="1"/>
</dbReference>
<dbReference type="PANTHER" id="PTHR46577">
    <property type="entry name" value="HTH-TYPE TRANSCRIPTIONAL REGULATORY PROTEIN GABR"/>
    <property type="match status" value="1"/>
</dbReference>
<dbReference type="SUPFAM" id="SSF53383">
    <property type="entry name" value="PLP-dependent transferases"/>
    <property type="match status" value="1"/>
</dbReference>
<dbReference type="InterPro" id="IPR004839">
    <property type="entry name" value="Aminotransferase_I/II_large"/>
</dbReference>
<proteinExistence type="inferred from homology"/>
<evidence type="ECO:0000313" key="9">
    <source>
        <dbReference type="EMBL" id="MRH41396.1"/>
    </source>
</evidence>
<sequence>MDGWKPNLEKEKKPIYKALVEKLEEDINSGLLKPGQILPPQRELADYLGINLSTITRAFRVCELKGLISGVVGRGTFVAMDSKLSLTLYNKNQNDIIEMGQVHPLYSMDQGITTMVNPALQEMDMESLIRYTEPEGHRRHRAVGADWLKTFNLDANEDEIIVTPGSQNAMANCFLTLFNAGDRIAVDTLTYPGIKTLAAFHGIRLVPISMTQEGMDPHSLLEACKQDKITGIYLMPEVQNPTSYSMSEDVREKIAGIITRYNLILIEDDAYNYLGNKDSVPLSAYVPSNSIYIGGTSKLLGPGFRISFVKVAKPYLNSMRKGLLNTSWMASPITAELASHLIITGKSETIKELKRTEARKRNKMAIQILSSYDVSSRECGFYQWITLPTGWTGRQFEMVAKEAGVQVFCAEKFAVGANEVPPAIRISLSGPETREELEKGLLLIKEVLQKGFDYEEPFGIL</sequence>
<keyword evidence="5" id="KW-0805">Transcription regulation</keyword>
<evidence type="ECO:0000256" key="4">
    <source>
        <dbReference type="ARBA" id="ARBA00022898"/>
    </source>
</evidence>
<keyword evidence="7" id="KW-0804">Transcription</keyword>
<dbReference type="PANTHER" id="PTHR46577:SF1">
    <property type="entry name" value="HTH-TYPE TRANSCRIPTIONAL REGULATORY PROTEIN GABR"/>
    <property type="match status" value="1"/>
</dbReference>
<dbReference type="Gene3D" id="3.40.640.10">
    <property type="entry name" value="Type I PLP-dependent aspartate aminotransferase-like (Major domain)"/>
    <property type="match status" value="1"/>
</dbReference>
<dbReference type="AlphaFoldDB" id="A0A6A8DA36"/>
<dbReference type="PROSITE" id="PS50949">
    <property type="entry name" value="HTH_GNTR"/>
    <property type="match status" value="1"/>
</dbReference>
<feature type="domain" description="HTH gntR-type" evidence="8">
    <location>
        <begin position="13"/>
        <end position="81"/>
    </location>
</feature>
<dbReference type="CDD" id="cd07377">
    <property type="entry name" value="WHTH_GntR"/>
    <property type="match status" value="1"/>
</dbReference>
<keyword evidence="3 9" id="KW-0032">Aminotransferase</keyword>
<dbReference type="GO" id="GO:0003677">
    <property type="term" value="F:DNA binding"/>
    <property type="evidence" value="ECO:0007669"/>
    <property type="project" value="UniProtKB-KW"/>
</dbReference>
<dbReference type="SMART" id="SM00345">
    <property type="entry name" value="HTH_GNTR"/>
    <property type="match status" value="1"/>
</dbReference>
<keyword evidence="4" id="KW-0663">Pyridoxal phosphate</keyword>
<keyword evidence="6" id="KW-0238">DNA-binding</keyword>
<dbReference type="CDD" id="cd00609">
    <property type="entry name" value="AAT_like"/>
    <property type="match status" value="1"/>
</dbReference>
<evidence type="ECO:0000256" key="3">
    <source>
        <dbReference type="ARBA" id="ARBA00022576"/>
    </source>
</evidence>
<evidence type="ECO:0000313" key="10">
    <source>
        <dbReference type="Proteomes" id="UP000799092"/>
    </source>
</evidence>
<evidence type="ECO:0000256" key="5">
    <source>
        <dbReference type="ARBA" id="ARBA00023015"/>
    </source>
</evidence>
<organism evidence="9 10">
    <name type="scientific">Aquibacillus halophilus</name>
    <dbReference type="NCBI Taxonomy" id="930132"/>
    <lineage>
        <taxon>Bacteria</taxon>
        <taxon>Bacillati</taxon>
        <taxon>Bacillota</taxon>
        <taxon>Bacilli</taxon>
        <taxon>Bacillales</taxon>
        <taxon>Bacillaceae</taxon>
        <taxon>Aquibacillus</taxon>
    </lineage>
</organism>
<dbReference type="RefSeq" id="WP_153735060.1">
    <property type="nucleotide sequence ID" value="NZ_WJNG01000002.1"/>
</dbReference>
<comment type="cofactor">
    <cofactor evidence="1">
        <name>pyridoxal 5'-phosphate</name>
        <dbReference type="ChEBI" id="CHEBI:597326"/>
    </cofactor>
</comment>
<dbReference type="InterPro" id="IPR015422">
    <property type="entry name" value="PyrdxlP-dep_Trfase_small"/>
</dbReference>
<evidence type="ECO:0000259" key="8">
    <source>
        <dbReference type="PROSITE" id="PS50949"/>
    </source>
</evidence>
<evidence type="ECO:0000256" key="1">
    <source>
        <dbReference type="ARBA" id="ARBA00001933"/>
    </source>
</evidence>
<dbReference type="OrthoDB" id="9802601at2"/>
<dbReference type="InterPro" id="IPR051446">
    <property type="entry name" value="HTH_trans_reg/aminotransferase"/>
</dbReference>
<dbReference type="Pfam" id="PF00392">
    <property type="entry name" value="GntR"/>
    <property type="match status" value="1"/>
</dbReference>
<dbReference type="GO" id="GO:0008483">
    <property type="term" value="F:transaminase activity"/>
    <property type="evidence" value="ECO:0007669"/>
    <property type="project" value="UniProtKB-KW"/>
</dbReference>
<reference evidence="9" key="1">
    <citation type="submission" date="2019-11" db="EMBL/GenBank/DDBJ databases">
        <authorList>
            <person name="Li J."/>
        </authorList>
    </citation>
    <scope>NUCLEOTIDE SEQUENCE</scope>
    <source>
        <strain evidence="9">B6B</strain>
    </source>
</reference>
<dbReference type="Gene3D" id="1.10.10.10">
    <property type="entry name" value="Winged helix-like DNA-binding domain superfamily/Winged helix DNA-binding domain"/>
    <property type="match status" value="1"/>
</dbReference>
<dbReference type="EMBL" id="WJNG01000002">
    <property type="protein sequence ID" value="MRH41396.1"/>
    <property type="molecule type" value="Genomic_DNA"/>
</dbReference>
<evidence type="ECO:0000256" key="7">
    <source>
        <dbReference type="ARBA" id="ARBA00023163"/>
    </source>
</evidence>
<dbReference type="InterPro" id="IPR036388">
    <property type="entry name" value="WH-like_DNA-bd_sf"/>
</dbReference>
<comment type="similarity">
    <text evidence="2">In the C-terminal section; belongs to the class-I pyridoxal-phosphate-dependent aminotransferase family.</text>
</comment>
<keyword evidence="9" id="KW-0808">Transferase</keyword>
<comment type="caution">
    <text evidence="9">The sequence shown here is derived from an EMBL/GenBank/DDBJ whole genome shotgun (WGS) entry which is preliminary data.</text>
</comment>
<gene>
    <name evidence="9" type="ORF">GH741_01755</name>
</gene>
<accession>A0A6A8DA36</accession>
<dbReference type="Pfam" id="PF00155">
    <property type="entry name" value="Aminotran_1_2"/>
    <property type="match status" value="1"/>
</dbReference>
<dbReference type="InterPro" id="IPR015424">
    <property type="entry name" value="PyrdxlP-dep_Trfase"/>
</dbReference>
<dbReference type="InterPro" id="IPR036390">
    <property type="entry name" value="WH_DNA-bd_sf"/>
</dbReference>
<evidence type="ECO:0000256" key="6">
    <source>
        <dbReference type="ARBA" id="ARBA00023125"/>
    </source>
</evidence>
<dbReference type="Proteomes" id="UP000799092">
    <property type="component" value="Unassembled WGS sequence"/>
</dbReference>
<protein>
    <submittedName>
        <fullName evidence="9">Aminotransferase class I/II-fold pyridoxal phosphate-dependent enzyme</fullName>
    </submittedName>
</protein>
<name>A0A6A8DA36_9BACI</name>
<evidence type="ECO:0000256" key="2">
    <source>
        <dbReference type="ARBA" id="ARBA00005384"/>
    </source>
</evidence>